<accession>A0A2Z5GB22</accession>
<name>A0A2Z5GB22_9BACT</name>
<geneLocation type="plasmid" evidence="2">
    <name>pacpol3</name>
</geneLocation>
<evidence type="ECO:0000313" key="1">
    <source>
        <dbReference type="EMBL" id="AXC16413.1"/>
    </source>
</evidence>
<reference evidence="1 2" key="1">
    <citation type="journal article" date="2018" name="Front. Microbiol.">
        <title>Hydrolytic Capabilities as a Key to Environmental Success: Chitinolytic and Cellulolytic Acidobacteria From Acidic Sub-arctic Soils and Boreal Peatlands.</title>
        <authorList>
            <person name="Belova S.E."/>
            <person name="Ravin N.V."/>
            <person name="Pankratov T.A."/>
            <person name="Rakitin A.L."/>
            <person name="Ivanova A.A."/>
            <person name="Beletsky A.V."/>
            <person name="Mardanov A.V."/>
            <person name="Sinninghe Damste J.S."/>
            <person name="Dedysh S.N."/>
        </authorList>
    </citation>
    <scope>NUCLEOTIDE SEQUENCE [LARGE SCALE GENOMIC DNA]</scope>
    <source>
        <strain evidence="1 2">SBC82</strain>
        <plasmid evidence="2">pacpol3</plasmid>
    </source>
</reference>
<keyword evidence="1" id="KW-0614">Plasmid</keyword>
<sequence length="60" mass="6304">MLKPGGRIVALCANGPRQNDVLKPLVTARGGLWEELAADTFRSAGTAVRCVLVAFTAPSH</sequence>
<keyword evidence="2" id="KW-1185">Reference proteome</keyword>
<dbReference type="AlphaFoldDB" id="A0A2Z5GB22"/>
<dbReference type="Proteomes" id="UP000253606">
    <property type="component" value="Plasmid pACPOL3"/>
</dbReference>
<protein>
    <submittedName>
        <fullName evidence="1">Uncharacterized protein</fullName>
    </submittedName>
</protein>
<gene>
    <name evidence="1" type="ORF">ACPOL_7223</name>
</gene>
<evidence type="ECO:0000313" key="2">
    <source>
        <dbReference type="Proteomes" id="UP000253606"/>
    </source>
</evidence>
<proteinExistence type="predicted"/>
<dbReference type="KEGG" id="abas:ACPOL_7223"/>
<organism evidence="1 2">
    <name type="scientific">Acidisarcina polymorpha</name>
    <dbReference type="NCBI Taxonomy" id="2211140"/>
    <lineage>
        <taxon>Bacteria</taxon>
        <taxon>Pseudomonadati</taxon>
        <taxon>Acidobacteriota</taxon>
        <taxon>Terriglobia</taxon>
        <taxon>Terriglobales</taxon>
        <taxon>Acidobacteriaceae</taxon>
        <taxon>Acidisarcina</taxon>
    </lineage>
</organism>
<dbReference type="EMBL" id="CP030844">
    <property type="protein sequence ID" value="AXC16413.1"/>
    <property type="molecule type" value="Genomic_DNA"/>
</dbReference>